<dbReference type="AlphaFoldDB" id="A0A1R1S4A1"/>
<dbReference type="EMBL" id="ASQP01000562">
    <property type="protein sequence ID" value="OMI33117.1"/>
    <property type="molecule type" value="Genomic_DNA"/>
</dbReference>
<dbReference type="Proteomes" id="UP000186168">
    <property type="component" value="Unassembled WGS sequence"/>
</dbReference>
<dbReference type="InterPro" id="IPR001647">
    <property type="entry name" value="HTH_TetR"/>
</dbReference>
<evidence type="ECO:0000256" key="3">
    <source>
        <dbReference type="ARBA" id="ARBA00023163"/>
    </source>
</evidence>
<feature type="domain" description="HTH tetR-type" evidence="5">
    <location>
        <begin position="6"/>
        <end position="66"/>
    </location>
</feature>
<sequence length="199" mass="21119">MPDIKHFDPDAVLETVVRLFWREGVARTGIQDVVTATGLNRSSLYATFGGKQELYRAALRRYVEQWSRPAFRQLAEDGRGLPAIAEFFDGLIAVRCSGEYARWGCMVVNAQAGAENGDPEVGALLDHHHEQLRDALHTALTGAAAQGQLAPGADPGSAADVLALLAYGVNLRSRAGADARALKATVATALNALGARPAA</sequence>
<dbReference type="PROSITE" id="PS50977">
    <property type="entry name" value="HTH_TETR_2"/>
    <property type="match status" value="1"/>
</dbReference>
<dbReference type="InterPro" id="IPR011075">
    <property type="entry name" value="TetR_C"/>
</dbReference>
<accession>A0A1R1S4A1</accession>
<dbReference type="RefSeq" id="WP_065961220.1">
    <property type="nucleotide sequence ID" value="NZ_ASQP01000562.1"/>
</dbReference>
<name>A0A1R1S4A1_9ACTN</name>
<evidence type="ECO:0000313" key="6">
    <source>
        <dbReference type="EMBL" id="OMI33117.1"/>
    </source>
</evidence>
<evidence type="ECO:0000256" key="1">
    <source>
        <dbReference type="ARBA" id="ARBA00023015"/>
    </source>
</evidence>
<dbReference type="PANTHER" id="PTHR47506:SF1">
    <property type="entry name" value="HTH-TYPE TRANSCRIPTIONAL REGULATOR YJDC"/>
    <property type="match status" value="1"/>
</dbReference>
<feature type="DNA-binding region" description="H-T-H motif" evidence="4">
    <location>
        <begin position="29"/>
        <end position="48"/>
    </location>
</feature>
<evidence type="ECO:0000259" key="5">
    <source>
        <dbReference type="PROSITE" id="PS50977"/>
    </source>
</evidence>
<dbReference type="Gene3D" id="1.10.357.10">
    <property type="entry name" value="Tetracycline Repressor, domain 2"/>
    <property type="match status" value="1"/>
</dbReference>
<keyword evidence="7" id="KW-1185">Reference proteome</keyword>
<dbReference type="PANTHER" id="PTHR47506">
    <property type="entry name" value="TRANSCRIPTIONAL REGULATORY PROTEIN"/>
    <property type="match status" value="1"/>
</dbReference>
<gene>
    <name evidence="6" type="ORF">SPAR_43081</name>
</gene>
<keyword evidence="2 4" id="KW-0238">DNA-binding</keyword>
<dbReference type="InterPro" id="IPR036271">
    <property type="entry name" value="Tet_transcr_reg_TetR-rel_C_sf"/>
</dbReference>
<reference evidence="6 7" key="1">
    <citation type="submission" date="2013-05" db="EMBL/GenBank/DDBJ databases">
        <title>Genome sequence of Streptomyces sparsogenes DSM 40356.</title>
        <authorList>
            <person name="Coyne S."/>
            <person name="Seebeck F.P."/>
        </authorList>
    </citation>
    <scope>NUCLEOTIDE SEQUENCE [LARGE SCALE GENOMIC DNA]</scope>
    <source>
        <strain evidence="6 7">DSM 40356</strain>
    </source>
</reference>
<dbReference type="Pfam" id="PF16925">
    <property type="entry name" value="TetR_C_13"/>
    <property type="match status" value="1"/>
</dbReference>
<evidence type="ECO:0000256" key="2">
    <source>
        <dbReference type="ARBA" id="ARBA00023125"/>
    </source>
</evidence>
<proteinExistence type="predicted"/>
<evidence type="ECO:0000313" key="7">
    <source>
        <dbReference type="Proteomes" id="UP000186168"/>
    </source>
</evidence>
<dbReference type="InterPro" id="IPR009057">
    <property type="entry name" value="Homeodomain-like_sf"/>
</dbReference>
<dbReference type="SUPFAM" id="SSF48498">
    <property type="entry name" value="Tetracyclin repressor-like, C-terminal domain"/>
    <property type="match status" value="1"/>
</dbReference>
<dbReference type="SUPFAM" id="SSF46689">
    <property type="entry name" value="Homeodomain-like"/>
    <property type="match status" value="1"/>
</dbReference>
<dbReference type="Pfam" id="PF00440">
    <property type="entry name" value="TetR_N"/>
    <property type="match status" value="1"/>
</dbReference>
<dbReference type="GeneID" id="96743319"/>
<organism evidence="6 7">
    <name type="scientific">Streptomyces sparsogenes DSM 40356</name>
    <dbReference type="NCBI Taxonomy" id="1331668"/>
    <lineage>
        <taxon>Bacteria</taxon>
        <taxon>Bacillati</taxon>
        <taxon>Actinomycetota</taxon>
        <taxon>Actinomycetes</taxon>
        <taxon>Kitasatosporales</taxon>
        <taxon>Streptomycetaceae</taxon>
        <taxon>Streptomyces</taxon>
    </lineage>
</organism>
<protein>
    <submittedName>
        <fullName evidence="6">Putative TetR-family transcriptional regulator</fullName>
    </submittedName>
</protein>
<keyword evidence="1" id="KW-0805">Transcription regulation</keyword>
<dbReference type="STRING" id="67365.GCA_001704635_05738"/>
<evidence type="ECO:0000256" key="4">
    <source>
        <dbReference type="PROSITE-ProRule" id="PRU00335"/>
    </source>
</evidence>
<comment type="caution">
    <text evidence="6">The sequence shown here is derived from an EMBL/GenBank/DDBJ whole genome shotgun (WGS) entry which is preliminary data.</text>
</comment>
<dbReference type="Gene3D" id="1.10.10.60">
    <property type="entry name" value="Homeodomain-like"/>
    <property type="match status" value="1"/>
</dbReference>
<dbReference type="GO" id="GO:0003677">
    <property type="term" value="F:DNA binding"/>
    <property type="evidence" value="ECO:0007669"/>
    <property type="project" value="UniProtKB-UniRule"/>
</dbReference>
<keyword evidence="3" id="KW-0804">Transcription</keyword>